<keyword evidence="4 7" id="KW-1133">Transmembrane helix</keyword>
<feature type="transmembrane region" description="Helical" evidence="7">
    <location>
        <begin position="126"/>
        <end position="152"/>
    </location>
</feature>
<organism evidence="9 10">
    <name type="scientific">Cryptococcus deuterogattii Ram5</name>
    <dbReference type="NCBI Taxonomy" id="1296110"/>
    <lineage>
        <taxon>Eukaryota</taxon>
        <taxon>Fungi</taxon>
        <taxon>Dikarya</taxon>
        <taxon>Basidiomycota</taxon>
        <taxon>Agaricomycotina</taxon>
        <taxon>Tremellomycetes</taxon>
        <taxon>Tremellales</taxon>
        <taxon>Cryptococcaceae</taxon>
        <taxon>Cryptococcus</taxon>
        <taxon>Cryptococcus gattii species complex</taxon>
    </lineage>
</organism>
<feature type="transmembrane region" description="Helical" evidence="7">
    <location>
        <begin position="489"/>
        <end position="508"/>
    </location>
</feature>
<dbReference type="Gene3D" id="1.20.1250.20">
    <property type="entry name" value="MFS general substrate transporter like domains"/>
    <property type="match status" value="1"/>
</dbReference>
<keyword evidence="5 7" id="KW-0472">Membrane</keyword>
<dbReference type="AlphaFoldDB" id="A0A0D0T7V8"/>
<comment type="subcellular location">
    <subcellularLocation>
        <location evidence="1">Membrane</location>
        <topology evidence="1">Multi-pass membrane protein</topology>
    </subcellularLocation>
</comment>
<dbReference type="HOGENOM" id="CLU_008455_8_4_1"/>
<dbReference type="Proteomes" id="UP000053392">
    <property type="component" value="Unassembled WGS sequence"/>
</dbReference>
<dbReference type="CDD" id="cd17323">
    <property type="entry name" value="MFS_Tpo1_MDR_like"/>
    <property type="match status" value="1"/>
</dbReference>
<evidence type="ECO:0000259" key="8">
    <source>
        <dbReference type="PROSITE" id="PS50850"/>
    </source>
</evidence>
<keyword evidence="10" id="KW-1185">Reference proteome</keyword>
<sequence>MGEQSQIPPSTNQADSGDNNRLQSSDTSSEGETLRNELHNKIQYGEKVAEEERNHTNESTLAHPDLITDNMESAPSSCPEHQLQNSQDALSPQPSKVHNSPSTPFAPLQPTLSRRPYSAFPKSTKLLLVVLGGIAAIFSPISSNIFVPAIPTLAEAFNRSESDISQAVTVYLVFQAITPSFFGSMSDSFGRRPLYIGTLIVYLGANIGLALMPTTKYWLLLVLRALQSTGGSAVISIGYGCISDVAEPRERGKYAAAFQMGAMAGPAFGPLIGGILTQGLGWRSIFWFLVIADGVVLVPLIFFLPETLRSLVGDGSIPPPSLSASPVELYQRRKLAKKMAETGEELEPVQRPPRKPYRPFSTFAILLVPEIFLAFFFASLLYLQFYSSLTLFSTALKNSYGLSELKIGLCYLPSGIGSIISSQLNGRQLDYYFRREERRVGGDYRAKPEEFNIEKTRIRCLYPFAICSCIATVAQGWCLQAKANLGATLVMNFLVGLGSGTIGSVTVYGQDIKSNKGGAVSAALNLVRCIFGAIGVASIQSMYSTLGAGWTFVLLSGLVVLATPCPIIVTMKGRSWRDTRKAKKEAKKEKKEAKKQIKEAKKEKMKMDAEMAEKQTNSSDAKRGAKGEMVDRTNVEAGVGTKV</sequence>
<dbReference type="InterPro" id="IPR036259">
    <property type="entry name" value="MFS_trans_sf"/>
</dbReference>
<evidence type="ECO:0000256" key="1">
    <source>
        <dbReference type="ARBA" id="ARBA00004141"/>
    </source>
</evidence>
<name>A0A0D0T7V8_9TREE</name>
<feature type="compositionally biased region" description="Polar residues" evidence="6">
    <location>
        <begin position="1"/>
        <end position="31"/>
    </location>
</feature>
<feature type="compositionally biased region" description="Polar residues" evidence="6">
    <location>
        <begin position="82"/>
        <end position="103"/>
    </location>
</feature>
<feature type="compositionally biased region" description="Basic and acidic residues" evidence="6">
    <location>
        <begin position="620"/>
        <end position="634"/>
    </location>
</feature>
<dbReference type="EMBL" id="KN847899">
    <property type="protein sequence ID" value="KIR42037.1"/>
    <property type="molecule type" value="Genomic_DNA"/>
</dbReference>
<keyword evidence="2" id="KW-0813">Transport</keyword>
<feature type="region of interest" description="Disordered" evidence="6">
    <location>
        <begin position="1"/>
        <end position="111"/>
    </location>
</feature>
<feature type="transmembrane region" description="Helical" evidence="7">
    <location>
        <begin position="194"/>
        <end position="212"/>
    </location>
</feature>
<feature type="transmembrane region" description="Helical" evidence="7">
    <location>
        <begin position="360"/>
        <end position="385"/>
    </location>
</feature>
<dbReference type="FunFam" id="1.20.1720.10:FF:000009">
    <property type="entry name" value="MFS multidrug transporter"/>
    <property type="match status" value="1"/>
</dbReference>
<feature type="transmembrane region" description="Helical" evidence="7">
    <location>
        <begin position="520"/>
        <end position="543"/>
    </location>
</feature>
<feature type="transmembrane region" description="Helical" evidence="7">
    <location>
        <begin position="285"/>
        <end position="304"/>
    </location>
</feature>
<feature type="transmembrane region" description="Helical" evidence="7">
    <location>
        <begin position="164"/>
        <end position="182"/>
    </location>
</feature>
<dbReference type="PANTHER" id="PTHR23502:SF51">
    <property type="entry name" value="QUINIDINE RESISTANCE PROTEIN 1-RELATED"/>
    <property type="match status" value="1"/>
</dbReference>
<feature type="compositionally biased region" description="Basic and acidic residues" evidence="6">
    <location>
        <begin position="47"/>
        <end position="56"/>
    </location>
</feature>
<dbReference type="SUPFAM" id="SSF103473">
    <property type="entry name" value="MFS general substrate transporter"/>
    <property type="match status" value="1"/>
</dbReference>
<evidence type="ECO:0000256" key="4">
    <source>
        <dbReference type="ARBA" id="ARBA00022989"/>
    </source>
</evidence>
<feature type="region of interest" description="Disordered" evidence="6">
    <location>
        <begin position="578"/>
        <end position="643"/>
    </location>
</feature>
<feature type="transmembrane region" description="Helical" evidence="7">
    <location>
        <begin position="460"/>
        <end position="477"/>
    </location>
</feature>
<dbReference type="InterPro" id="IPR020846">
    <property type="entry name" value="MFS_dom"/>
</dbReference>
<reference evidence="9 10" key="1">
    <citation type="submission" date="2015-01" db="EMBL/GenBank/DDBJ databases">
        <title>The Genome Sequence of Cryptococcus gattii Ram5.</title>
        <authorList>
            <consortium name="The Broad Institute Genomics Platform"/>
            <person name="Cuomo C."/>
            <person name="Litvintseva A."/>
            <person name="Chen Y."/>
            <person name="Heitman J."/>
            <person name="Sun S."/>
            <person name="Springer D."/>
            <person name="Dromer F."/>
            <person name="Young S."/>
            <person name="Zeng Q."/>
            <person name="Gargeya S."/>
            <person name="Abouelleil A."/>
            <person name="Alvarado L."/>
            <person name="Chapman S.B."/>
            <person name="Gainer-Dewar J."/>
            <person name="Goldberg J."/>
            <person name="Griggs A."/>
            <person name="Gujja S."/>
            <person name="Hansen M."/>
            <person name="Howarth C."/>
            <person name="Imamovic A."/>
            <person name="Larimer J."/>
            <person name="Murphy C."/>
            <person name="Naylor J."/>
            <person name="Pearson M."/>
            <person name="Priest M."/>
            <person name="Roberts A."/>
            <person name="Saif S."/>
            <person name="Shea T."/>
            <person name="Sykes S."/>
            <person name="Wortman J."/>
            <person name="Nusbaum C."/>
            <person name="Birren B."/>
        </authorList>
    </citation>
    <scope>NUCLEOTIDE SEQUENCE [LARGE SCALE GENOMIC DNA]</scope>
    <source>
        <strain evidence="9 10">Ram5</strain>
    </source>
</reference>
<evidence type="ECO:0000256" key="7">
    <source>
        <dbReference type="SAM" id="Phobius"/>
    </source>
</evidence>
<accession>A0A0D0T7V8</accession>
<evidence type="ECO:0000313" key="9">
    <source>
        <dbReference type="EMBL" id="KIR42037.1"/>
    </source>
</evidence>
<feature type="transmembrane region" description="Helical" evidence="7">
    <location>
        <begin position="218"/>
        <end position="242"/>
    </location>
</feature>
<feature type="transmembrane region" description="Helical" evidence="7">
    <location>
        <begin position="405"/>
        <end position="425"/>
    </location>
</feature>
<evidence type="ECO:0000313" key="10">
    <source>
        <dbReference type="Proteomes" id="UP000053392"/>
    </source>
</evidence>
<dbReference type="OrthoDB" id="440553at2759"/>
<gene>
    <name evidence="9" type="ORF">I313_02199</name>
</gene>
<dbReference type="Pfam" id="PF07690">
    <property type="entry name" value="MFS_1"/>
    <property type="match status" value="1"/>
</dbReference>
<evidence type="ECO:0000256" key="2">
    <source>
        <dbReference type="ARBA" id="ARBA00022448"/>
    </source>
</evidence>
<protein>
    <recommendedName>
        <fullName evidence="8">Major facilitator superfamily (MFS) profile domain-containing protein</fullName>
    </recommendedName>
</protein>
<keyword evidence="3 7" id="KW-0812">Transmembrane</keyword>
<dbReference type="PROSITE" id="PS50850">
    <property type="entry name" value="MFS"/>
    <property type="match status" value="1"/>
</dbReference>
<feature type="compositionally biased region" description="Basic and acidic residues" evidence="6">
    <location>
        <begin position="586"/>
        <end position="613"/>
    </location>
</feature>
<feature type="transmembrane region" description="Helical" evidence="7">
    <location>
        <begin position="254"/>
        <end position="273"/>
    </location>
</feature>
<feature type="transmembrane region" description="Helical" evidence="7">
    <location>
        <begin position="549"/>
        <end position="571"/>
    </location>
</feature>
<evidence type="ECO:0000256" key="6">
    <source>
        <dbReference type="SAM" id="MobiDB-lite"/>
    </source>
</evidence>
<dbReference type="PANTHER" id="PTHR23502">
    <property type="entry name" value="MAJOR FACILITATOR SUPERFAMILY"/>
    <property type="match status" value="1"/>
</dbReference>
<dbReference type="GO" id="GO:0022857">
    <property type="term" value="F:transmembrane transporter activity"/>
    <property type="evidence" value="ECO:0007669"/>
    <property type="project" value="InterPro"/>
</dbReference>
<dbReference type="GO" id="GO:0005886">
    <property type="term" value="C:plasma membrane"/>
    <property type="evidence" value="ECO:0007669"/>
    <property type="project" value="TreeGrafter"/>
</dbReference>
<evidence type="ECO:0000256" key="5">
    <source>
        <dbReference type="ARBA" id="ARBA00023136"/>
    </source>
</evidence>
<dbReference type="InterPro" id="IPR011701">
    <property type="entry name" value="MFS"/>
</dbReference>
<feature type="domain" description="Major facilitator superfamily (MFS) profile" evidence="8">
    <location>
        <begin position="128"/>
        <end position="574"/>
    </location>
</feature>
<proteinExistence type="predicted"/>
<evidence type="ECO:0000256" key="3">
    <source>
        <dbReference type="ARBA" id="ARBA00022692"/>
    </source>
</evidence>